<gene>
    <name evidence="2" type="ORF">KNW02_03085</name>
</gene>
<comment type="caution">
    <text evidence="2">The sequence shown here is derived from an EMBL/GenBank/DDBJ whole genome shotgun (WGS) entry which is preliminary data.</text>
</comment>
<accession>A0ABS6AF00</accession>
<sequence length="176" mass="18324">MEPLVGQIILFAGTFAPRGWALCDGQTLPIDRYPQLFSLLGTAYGGDGQTTFALPDLRGRVPLHAGAGPGLTPRRQGEVLGAETIALGLSEMPAHGHDLLATDRPADADRPGGAMLARGECYARKARPPEPPEMLAAASIAVAGEGLPHENMPPALCLSFIIAIEGRYPARGPAPG</sequence>
<evidence type="ECO:0000313" key="3">
    <source>
        <dbReference type="Proteomes" id="UP001166191"/>
    </source>
</evidence>
<evidence type="ECO:0000259" key="1">
    <source>
        <dbReference type="Pfam" id="PF07484"/>
    </source>
</evidence>
<dbReference type="Pfam" id="PF07484">
    <property type="entry name" value="Collar"/>
    <property type="match status" value="1"/>
</dbReference>
<dbReference type="RefSeq" id="WP_216031797.1">
    <property type="nucleotide sequence ID" value="NZ_JAHKNG010000003.1"/>
</dbReference>
<name>A0ABS6AF00_9RHOB</name>
<dbReference type="Proteomes" id="UP001166191">
    <property type="component" value="Unassembled WGS sequence"/>
</dbReference>
<organism evidence="2 3">
    <name type="scientific">Paracoccus marinaquae</name>
    <dbReference type="NCBI Taxonomy" id="2841926"/>
    <lineage>
        <taxon>Bacteria</taxon>
        <taxon>Pseudomonadati</taxon>
        <taxon>Pseudomonadota</taxon>
        <taxon>Alphaproteobacteria</taxon>
        <taxon>Rhodobacterales</taxon>
        <taxon>Paracoccaceae</taxon>
        <taxon>Paracoccus</taxon>
    </lineage>
</organism>
<protein>
    <submittedName>
        <fullName evidence="2">Tail fiber protein</fullName>
    </submittedName>
</protein>
<keyword evidence="3" id="KW-1185">Reference proteome</keyword>
<dbReference type="InterPro" id="IPR011083">
    <property type="entry name" value="Phage_tail_collar_dom"/>
</dbReference>
<dbReference type="EMBL" id="JAHKNG010000003">
    <property type="protein sequence ID" value="MBU3029103.1"/>
    <property type="molecule type" value="Genomic_DNA"/>
</dbReference>
<proteinExistence type="predicted"/>
<feature type="domain" description="Phage tail collar" evidence="1">
    <location>
        <begin position="6"/>
        <end position="62"/>
    </location>
</feature>
<evidence type="ECO:0000313" key="2">
    <source>
        <dbReference type="EMBL" id="MBU3029103.1"/>
    </source>
</evidence>
<reference evidence="2" key="1">
    <citation type="submission" date="2021-06" db="EMBL/GenBank/DDBJ databases">
        <title>Paracoccus bacterium XHP0099 sp. nov., isolated from the surface waters of the Yellow Sea.</title>
        <authorList>
            <person name="Xue H."/>
            <person name="Zhang D."/>
        </authorList>
    </citation>
    <scope>NUCLEOTIDE SEQUENCE</scope>
    <source>
        <strain evidence="2">XHP0099</strain>
    </source>
</reference>